<sequence>MNTLLKTTAFDRALFRKPTAPITINSNRSTLSPQPHPMLAKVEWFMREWFFGVPPLRRIGGPVHSELRFPACSTNNGLHIPEESAFMPPITHLIISLSCSGWDSPTVTARIHRPQSQQAIIVEEVLEVYGQLGRKWSRLYGFFWYDDDNDEVAYTGLLRKEPSHFDLDFTLNKSIILTMSVDLH</sequence>
<proteinExistence type="predicted"/>
<organism evidence="2 3">
    <name type="scientific">Tilletia caries</name>
    <name type="common">wheat bunt fungus</name>
    <dbReference type="NCBI Taxonomy" id="13290"/>
    <lineage>
        <taxon>Eukaryota</taxon>
        <taxon>Fungi</taxon>
        <taxon>Dikarya</taxon>
        <taxon>Basidiomycota</taxon>
        <taxon>Ustilaginomycotina</taxon>
        <taxon>Exobasidiomycetes</taxon>
        <taxon>Tilletiales</taxon>
        <taxon>Tilletiaceae</taxon>
        <taxon>Tilletia</taxon>
    </lineage>
</organism>
<evidence type="ECO:0000313" key="2">
    <source>
        <dbReference type="EMBL" id="KAE8240621.1"/>
    </source>
</evidence>
<reference evidence="2" key="1">
    <citation type="submission" date="2016-04" db="EMBL/GenBank/DDBJ databases">
        <authorList>
            <person name="Nguyen H.D."/>
            <person name="Kesanakurti P."/>
            <person name="Cullis J."/>
            <person name="Levesque C.A."/>
            <person name="Hambleton S."/>
        </authorList>
    </citation>
    <scope>NUCLEOTIDE SEQUENCE</scope>
    <source>
        <strain evidence="2">DAOMC 238032</strain>
    </source>
</reference>
<evidence type="ECO:0000313" key="3">
    <source>
        <dbReference type="Proteomes" id="UP000077671"/>
    </source>
</evidence>
<protein>
    <submittedName>
        <fullName evidence="2">Uncharacterized protein</fullName>
    </submittedName>
</protein>
<evidence type="ECO:0000313" key="1">
    <source>
        <dbReference type="EMBL" id="CAD6937771.1"/>
    </source>
</evidence>
<keyword evidence="4" id="KW-1185">Reference proteome</keyword>
<reference evidence="1" key="3">
    <citation type="submission" date="2020-10" db="EMBL/GenBank/DDBJ databases">
        <authorList>
            <person name="Sedaghatjoo S."/>
        </authorList>
    </citation>
    <scope>NUCLEOTIDE SEQUENCE</scope>
    <source>
        <strain evidence="1">AZH3</strain>
    </source>
</reference>
<accession>A0A177VDQ3</accession>
<comment type="caution">
    <text evidence="2">The sequence shown here is derived from an EMBL/GenBank/DDBJ whole genome shotgun (WGS) entry which is preliminary data.</text>
</comment>
<dbReference type="EMBL" id="LWDD02002577">
    <property type="protein sequence ID" value="KAE8240621.1"/>
    <property type="molecule type" value="Genomic_DNA"/>
</dbReference>
<dbReference type="AlphaFoldDB" id="A0A177VDQ3"/>
<reference evidence="2" key="2">
    <citation type="journal article" date="2019" name="IMA Fungus">
        <title>Genome sequencing and comparison of five Tilletia species to identify candidate genes for the detection of regulated species infecting wheat.</title>
        <authorList>
            <person name="Nguyen H.D.T."/>
            <person name="Sultana T."/>
            <person name="Kesanakurti P."/>
            <person name="Hambleton S."/>
        </authorList>
    </citation>
    <scope>NUCLEOTIDE SEQUENCE</scope>
    <source>
        <strain evidence="2">DAOMC 238032</strain>
    </source>
</reference>
<name>A0A177VDQ3_9BASI</name>
<evidence type="ECO:0000313" key="4">
    <source>
        <dbReference type="Proteomes" id="UP000836402"/>
    </source>
</evidence>
<dbReference type="EMBL" id="CAJHJG010004039">
    <property type="protein sequence ID" value="CAD6937771.1"/>
    <property type="molecule type" value="Genomic_DNA"/>
</dbReference>
<dbReference type="Proteomes" id="UP000077671">
    <property type="component" value="Unassembled WGS sequence"/>
</dbReference>
<dbReference type="Proteomes" id="UP000836402">
    <property type="component" value="Unassembled WGS sequence"/>
</dbReference>
<gene>
    <name evidence="2" type="ORF">A4X03_0g8468</name>
    <name evidence="1" type="ORF">JKIAZH3_G6596</name>
</gene>